<protein>
    <recommendedName>
        <fullName evidence="3">NfeD-like C-terminal domain-containing protein</fullName>
    </recommendedName>
</protein>
<keyword evidence="1" id="KW-0472">Membrane</keyword>
<organism evidence="4 5">
    <name type="scientific">Ricinus communis</name>
    <name type="common">Castor bean</name>
    <dbReference type="NCBI Taxonomy" id="3988"/>
    <lineage>
        <taxon>Eukaryota</taxon>
        <taxon>Viridiplantae</taxon>
        <taxon>Streptophyta</taxon>
        <taxon>Embryophyta</taxon>
        <taxon>Tracheophyta</taxon>
        <taxon>Spermatophyta</taxon>
        <taxon>Magnoliopsida</taxon>
        <taxon>eudicotyledons</taxon>
        <taxon>Gunneridae</taxon>
        <taxon>Pentapetalae</taxon>
        <taxon>rosids</taxon>
        <taxon>fabids</taxon>
        <taxon>Malpighiales</taxon>
        <taxon>Euphorbiaceae</taxon>
        <taxon>Acalyphoideae</taxon>
        <taxon>Acalypheae</taxon>
        <taxon>Ricinus</taxon>
    </lineage>
</organism>
<evidence type="ECO:0000313" key="4">
    <source>
        <dbReference type="EMBL" id="EEF24770.1"/>
    </source>
</evidence>
<sequence length="140" mass="14773">MMLPVILLACAVALVLAELHLATLHAAGMAVGCAIAALITYLAPETSHLILAGIFAVTSTLVYFLLRKVIKPLTPVVMADSIGRTATVASVSREGAVRVAYRDSEWDADVVDAQDSFLKKGDLVRIQGVSGIRLVVKSTV</sequence>
<proteinExistence type="predicted"/>
<keyword evidence="1" id="KW-1133">Transmembrane helix</keyword>
<dbReference type="InterPro" id="IPR012340">
    <property type="entry name" value="NA-bd_OB-fold"/>
</dbReference>
<evidence type="ECO:0000313" key="5">
    <source>
        <dbReference type="Proteomes" id="UP000008311"/>
    </source>
</evidence>
<dbReference type="InParanoid" id="B9TH93"/>
<keyword evidence="1" id="KW-0812">Transmembrane</keyword>
<feature type="domain" description="NfeD-like C-terminal" evidence="3">
    <location>
        <begin position="81"/>
        <end position="137"/>
    </location>
</feature>
<evidence type="ECO:0000256" key="2">
    <source>
        <dbReference type="SAM" id="SignalP"/>
    </source>
</evidence>
<feature type="transmembrane region" description="Helical" evidence="1">
    <location>
        <begin position="46"/>
        <end position="66"/>
    </location>
</feature>
<keyword evidence="2" id="KW-0732">Signal</keyword>
<name>B9TH93_RICCO</name>
<evidence type="ECO:0000259" key="3">
    <source>
        <dbReference type="Pfam" id="PF01957"/>
    </source>
</evidence>
<accession>B9TH93</accession>
<dbReference type="Proteomes" id="UP000008311">
    <property type="component" value="Unassembled WGS sequence"/>
</dbReference>
<reference evidence="5" key="1">
    <citation type="journal article" date="2010" name="Nat. Biotechnol.">
        <title>Draft genome sequence of the oilseed species Ricinus communis.</title>
        <authorList>
            <person name="Chan A.P."/>
            <person name="Crabtree J."/>
            <person name="Zhao Q."/>
            <person name="Lorenzi H."/>
            <person name="Orvis J."/>
            <person name="Puiu D."/>
            <person name="Melake-Berhan A."/>
            <person name="Jones K.M."/>
            <person name="Redman J."/>
            <person name="Chen G."/>
            <person name="Cahoon E.B."/>
            <person name="Gedil M."/>
            <person name="Stanke M."/>
            <person name="Haas B.J."/>
            <person name="Wortman J.R."/>
            <person name="Fraser-Liggett C.M."/>
            <person name="Ravel J."/>
            <person name="Rabinowicz P.D."/>
        </authorList>
    </citation>
    <scope>NUCLEOTIDE SEQUENCE [LARGE SCALE GENOMIC DNA]</scope>
    <source>
        <strain evidence="5">cv. Hale</strain>
    </source>
</reference>
<dbReference type="InterPro" id="IPR002810">
    <property type="entry name" value="NfeD-like_C"/>
</dbReference>
<dbReference type="Gene3D" id="2.40.50.140">
    <property type="entry name" value="Nucleic acid-binding proteins"/>
    <property type="match status" value="1"/>
</dbReference>
<gene>
    <name evidence="4" type="ORF">RCOM_1889120</name>
</gene>
<feature type="chain" id="PRO_5002890234" description="NfeD-like C-terminal domain-containing protein" evidence="2">
    <location>
        <begin position="18"/>
        <end position="140"/>
    </location>
</feature>
<dbReference type="AlphaFoldDB" id="B9TH93"/>
<dbReference type="EMBL" id="EQ981329">
    <property type="protein sequence ID" value="EEF24770.1"/>
    <property type="molecule type" value="Genomic_DNA"/>
</dbReference>
<dbReference type="Pfam" id="PF01957">
    <property type="entry name" value="NfeD"/>
    <property type="match status" value="1"/>
</dbReference>
<evidence type="ECO:0000256" key="1">
    <source>
        <dbReference type="SAM" id="Phobius"/>
    </source>
</evidence>
<feature type="signal peptide" evidence="2">
    <location>
        <begin position="1"/>
        <end position="17"/>
    </location>
</feature>
<keyword evidence="5" id="KW-1185">Reference proteome</keyword>